<evidence type="ECO:0000256" key="2">
    <source>
        <dbReference type="ARBA" id="ARBA00023125"/>
    </source>
</evidence>
<sequence length="885" mass="93321">MEGMTLVRDDSPSSAATGVWSLAGRSEELERIAASARGRAGPAGAVLIGPAGVGKTRVAREALRAAEQRGALVRWVAGTASARELPLGAFAATVKLTDLDPARLVPQATEALLAGAGPAGAVVVVDDAHQLDELSAVLVHQLVLRKAANVVLTLRTGETAPDAVTALWKDGHLLRLELEPLSPQETATLVETRLGGLVDDVAVRRLWSITRGNPLYLRQLVDDELASGRLRQVVGVWRWSGRFTLSPALVELVAPRIGKLPQNQRDVLDVLTFGGPLEVPLLAELTGARVMEEMEDKGLIEVCQQGRRWQVRLADPMLGEVQRMRTGALYARRLRRRIASALSARGGRRADDALRHAVLLLDSDVQPDAVLLTKAARRATELGDLALAARLARTAVYVGGGFESRLLLGTALGWTGRVAEAGSEWAALRTLAQTDVQQAQAAMARAKVLAWSGRPAEAEAELAAAAYATNDEAAALELAGVRSVLDAYLGRTVQAAETGAEVLAHPRCPSAAVPWVSWGLAMACGGLGRLDGIEKALRRIESEASGAGLHQLALVVMSSMRGLLLAGLPDQADRIARWFREQCPDSPGRRSVDIFTGFMSAESASFRGQVETAARGYRQAVAAHHGADPNGWIFTGLVGLTTALGMRGDPASARQALQAMTAEHHPTYVYLAPNVLIARAWVVAAEGEVSEAAALARKAAGVAASQGQSAVEVFALHTAVRFGDGTVADRLTRLATEVNGPRAQIAAAHAVALAADDGPGLQAVSVRLEQIGALLLAVDAAAQAAAAFFRHNRRGSAQTATARARRLAQACEGARTPALAALTAPPEITRRQREIIALAASGLSNGEIAQRLVVSIRTVENHLYRASTKLGVSNRAELAALIDEA</sequence>
<gene>
    <name evidence="5" type="ORF">GC106_76190</name>
</gene>
<dbReference type="CDD" id="cd06170">
    <property type="entry name" value="LuxR_C_like"/>
    <property type="match status" value="1"/>
</dbReference>
<dbReference type="InterPro" id="IPR016032">
    <property type="entry name" value="Sig_transdc_resp-reg_C-effctor"/>
</dbReference>
<dbReference type="SUPFAM" id="SSF46894">
    <property type="entry name" value="C-terminal effector domain of the bipartite response regulators"/>
    <property type="match status" value="1"/>
</dbReference>
<dbReference type="InterPro" id="IPR011990">
    <property type="entry name" value="TPR-like_helical_dom_sf"/>
</dbReference>
<dbReference type="PANTHER" id="PTHR44688:SF16">
    <property type="entry name" value="DNA-BINDING TRANSCRIPTIONAL ACTIVATOR DEVR_DOSR"/>
    <property type="match status" value="1"/>
</dbReference>
<keyword evidence="3" id="KW-0804">Transcription</keyword>
<dbReference type="Pfam" id="PF00196">
    <property type="entry name" value="GerE"/>
    <property type="match status" value="1"/>
</dbReference>
<keyword evidence="2" id="KW-0238">DNA-binding</keyword>
<organism evidence="5 6">
    <name type="scientific">Kibdelosporangium persicum</name>
    <dbReference type="NCBI Taxonomy" id="2698649"/>
    <lineage>
        <taxon>Bacteria</taxon>
        <taxon>Bacillati</taxon>
        <taxon>Actinomycetota</taxon>
        <taxon>Actinomycetes</taxon>
        <taxon>Pseudonocardiales</taxon>
        <taxon>Pseudonocardiaceae</taxon>
        <taxon>Kibdelosporangium</taxon>
    </lineage>
</organism>
<keyword evidence="1" id="KW-0805">Transcription regulation</keyword>
<dbReference type="PROSITE" id="PS50043">
    <property type="entry name" value="HTH_LUXR_2"/>
    <property type="match status" value="1"/>
</dbReference>
<dbReference type="PRINTS" id="PR00038">
    <property type="entry name" value="HTHLUXR"/>
</dbReference>
<dbReference type="Gene3D" id="1.10.10.10">
    <property type="entry name" value="Winged helix-like DNA-binding domain superfamily/Winged helix DNA-binding domain"/>
    <property type="match status" value="1"/>
</dbReference>
<dbReference type="Gene3D" id="3.40.50.300">
    <property type="entry name" value="P-loop containing nucleotide triphosphate hydrolases"/>
    <property type="match status" value="1"/>
</dbReference>
<evidence type="ECO:0000256" key="3">
    <source>
        <dbReference type="ARBA" id="ARBA00023163"/>
    </source>
</evidence>
<dbReference type="SMART" id="SM00421">
    <property type="entry name" value="HTH_LUXR"/>
    <property type="match status" value="1"/>
</dbReference>
<evidence type="ECO:0000259" key="4">
    <source>
        <dbReference type="PROSITE" id="PS50043"/>
    </source>
</evidence>
<dbReference type="InterPro" id="IPR000792">
    <property type="entry name" value="Tscrpt_reg_LuxR_C"/>
</dbReference>
<dbReference type="InterPro" id="IPR041664">
    <property type="entry name" value="AAA_16"/>
</dbReference>
<evidence type="ECO:0000256" key="1">
    <source>
        <dbReference type="ARBA" id="ARBA00023015"/>
    </source>
</evidence>
<feature type="domain" description="HTH luxR-type" evidence="4">
    <location>
        <begin position="821"/>
        <end position="885"/>
    </location>
</feature>
<name>A0ABX2FG37_9PSEU</name>
<evidence type="ECO:0000313" key="5">
    <source>
        <dbReference type="EMBL" id="NRN70354.1"/>
    </source>
</evidence>
<dbReference type="PROSITE" id="PS00622">
    <property type="entry name" value="HTH_LUXR_1"/>
    <property type="match status" value="1"/>
</dbReference>
<comment type="caution">
    <text evidence="5">The sequence shown here is derived from an EMBL/GenBank/DDBJ whole genome shotgun (WGS) entry which is preliminary data.</text>
</comment>
<dbReference type="RefSeq" id="WP_246367934.1">
    <property type="nucleotide sequence ID" value="NZ_CBCSGW010000021.1"/>
</dbReference>
<reference evidence="5 6" key="1">
    <citation type="submission" date="2020-01" db="EMBL/GenBank/DDBJ databases">
        <title>Kibdelosporangium persica a novel Actinomycetes from a hot desert in Iran.</title>
        <authorList>
            <person name="Safaei N."/>
            <person name="Zaburannyi N."/>
            <person name="Mueller R."/>
            <person name="Wink J."/>
        </authorList>
    </citation>
    <scope>NUCLEOTIDE SEQUENCE [LARGE SCALE GENOMIC DNA]</scope>
    <source>
        <strain evidence="5 6">4NS15</strain>
    </source>
</reference>
<dbReference type="PANTHER" id="PTHR44688">
    <property type="entry name" value="DNA-BINDING TRANSCRIPTIONAL ACTIVATOR DEVR_DOSR"/>
    <property type="match status" value="1"/>
</dbReference>
<dbReference type="Proteomes" id="UP000763557">
    <property type="component" value="Unassembled WGS sequence"/>
</dbReference>
<evidence type="ECO:0000313" key="6">
    <source>
        <dbReference type="Proteomes" id="UP000763557"/>
    </source>
</evidence>
<protein>
    <submittedName>
        <fullName evidence="5">Helix-turn-helix transcriptional regulator</fullName>
    </submittedName>
</protein>
<dbReference type="SUPFAM" id="SSF52540">
    <property type="entry name" value="P-loop containing nucleoside triphosphate hydrolases"/>
    <property type="match status" value="1"/>
</dbReference>
<proteinExistence type="predicted"/>
<dbReference type="InterPro" id="IPR027417">
    <property type="entry name" value="P-loop_NTPase"/>
</dbReference>
<dbReference type="EMBL" id="JAAATY010000037">
    <property type="protein sequence ID" value="NRN70354.1"/>
    <property type="molecule type" value="Genomic_DNA"/>
</dbReference>
<dbReference type="InterPro" id="IPR036388">
    <property type="entry name" value="WH-like_DNA-bd_sf"/>
</dbReference>
<accession>A0ABX2FG37</accession>
<dbReference type="Pfam" id="PF13191">
    <property type="entry name" value="AAA_16"/>
    <property type="match status" value="1"/>
</dbReference>
<dbReference type="Gene3D" id="1.25.40.10">
    <property type="entry name" value="Tetratricopeptide repeat domain"/>
    <property type="match status" value="1"/>
</dbReference>
<keyword evidence="6" id="KW-1185">Reference proteome</keyword>